<dbReference type="AlphaFoldDB" id="A0A1I2HBP5"/>
<dbReference type="SUPFAM" id="SSF48208">
    <property type="entry name" value="Six-hairpin glycosidases"/>
    <property type="match status" value="1"/>
</dbReference>
<evidence type="ECO:0000313" key="5">
    <source>
        <dbReference type="EMBL" id="SFF26988.1"/>
    </source>
</evidence>
<dbReference type="RefSeq" id="WP_079174063.1">
    <property type="nucleotide sequence ID" value="NZ_FONR01000005.1"/>
</dbReference>
<dbReference type="InterPro" id="IPR013320">
    <property type="entry name" value="ConA-like_dom_sf"/>
</dbReference>
<protein>
    <recommendedName>
        <fullName evidence="4">LamG-like jellyroll fold domain-containing protein</fullName>
    </recommendedName>
</protein>
<feature type="compositionally biased region" description="Basic and acidic residues" evidence="3">
    <location>
        <begin position="859"/>
        <end position="881"/>
    </location>
</feature>
<dbReference type="PANTHER" id="PTHR31151">
    <property type="entry name" value="PROLINE-TRNA LIGASE (DUF1680)"/>
    <property type="match status" value="1"/>
</dbReference>
<evidence type="ECO:0000256" key="1">
    <source>
        <dbReference type="ARBA" id="ARBA00022729"/>
    </source>
</evidence>
<evidence type="ECO:0000259" key="4">
    <source>
        <dbReference type="SMART" id="SM00560"/>
    </source>
</evidence>
<organism evidence="5 6">
    <name type="scientific">Streptomyces mirabilis</name>
    <dbReference type="NCBI Taxonomy" id="68239"/>
    <lineage>
        <taxon>Bacteria</taxon>
        <taxon>Bacillati</taxon>
        <taxon>Actinomycetota</taxon>
        <taxon>Actinomycetes</taxon>
        <taxon>Kitasatosporales</taxon>
        <taxon>Streptomycetaceae</taxon>
        <taxon>Streptomyces</taxon>
    </lineage>
</organism>
<keyword evidence="1" id="KW-0732">Signal</keyword>
<dbReference type="InterPro" id="IPR006558">
    <property type="entry name" value="LamG-like"/>
</dbReference>
<dbReference type="InterPro" id="IPR008928">
    <property type="entry name" value="6-hairpin_glycosidase_sf"/>
</dbReference>
<evidence type="ECO:0000256" key="3">
    <source>
        <dbReference type="SAM" id="MobiDB-lite"/>
    </source>
</evidence>
<dbReference type="InterPro" id="IPR006311">
    <property type="entry name" value="TAT_signal"/>
</dbReference>
<accession>A0A1I2HBP5</accession>
<dbReference type="InterPro" id="IPR049046">
    <property type="entry name" value="Beta-AFase-like_GH127_middle"/>
</dbReference>
<dbReference type="Pfam" id="PF20736">
    <property type="entry name" value="Glyco_hydro127M"/>
    <property type="match status" value="1"/>
</dbReference>
<dbReference type="Proteomes" id="UP000181942">
    <property type="component" value="Unassembled WGS sequence"/>
</dbReference>
<dbReference type="OrthoDB" id="9757939at2"/>
<evidence type="ECO:0000256" key="2">
    <source>
        <dbReference type="ARBA" id="ARBA00023157"/>
    </source>
</evidence>
<feature type="region of interest" description="Disordered" evidence="3">
    <location>
        <begin position="855"/>
        <end position="881"/>
    </location>
</feature>
<feature type="domain" description="LamG-like jellyroll fold" evidence="4">
    <location>
        <begin position="704"/>
        <end position="841"/>
    </location>
</feature>
<dbReference type="Pfam" id="PF13385">
    <property type="entry name" value="Laminin_G_3"/>
    <property type="match status" value="1"/>
</dbReference>
<dbReference type="GO" id="GO:0005975">
    <property type="term" value="P:carbohydrate metabolic process"/>
    <property type="evidence" value="ECO:0007669"/>
    <property type="project" value="InterPro"/>
</dbReference>
<keyword evidence="2" id="KW-1015">Disulfide bond</keyword>
<feature type="region of interest" description="Disordered" evidence="3">
    <location>
        <begin position="28"/>
        <end position="48"/>
    </location>
</feature>
<name>A0A1I2HBP5_9ACTN</name>
<reference evidence="5 6" key="1">
    <citation type="submission" date="2016-10" db="EMBL/GenBank/DDBJ databases">
        <authorList>
            <person name="de Groot N.N."/>
        </authorList>
    </citation>
    <scope>NUCLEOTIDE SEQUENCE [LARGE SCALE GENOMIC DNA]</scope>
    <source>
        <strain evidence="5 6">OK461</strain>
    </source>
</reference>
<dbReference type="Gene3D" id="2.60.120.200">
    <property type="match status" value="1"/>
</dbReference>
<dbReference type="SUPFAM" id="SSF49899">
    <property type="entry name" value="Concanavalin A-like lectins/glucanases"/>
    <property type="match status" value="1"/>
</dbReference>
<evidence type="ECO:0000313" key="6">
    <source>
        <dbReference type="Proteomes" id="UP000181942"/>
    </source>
</evidence>
<dbReference type="PROSITE" id="PS51318">
    <property type="entry name" value="TAT"/>
    <property type="match status" value="1"/>
</dbReference>
<feature type="compositionally biased region" description="Low complexity" evidence="3">
    <location>
        <begin position="28"/>
        <end position="42"/>
    </location>
</feature>
<sequence>MNPPLDRRHFLAVTGTSTAAMTLAAAGGGTAHASTGTDTSGAPVAHDAATPVQPFPLGSVTLLDSAFRANQQRNSAYLRFVDIDRLLHTFRTNVGLPSTAQPCGGWEGPSVELRGHSTGHLLSGLALAYANTGERALRDKGHRLVAALAECQAASPSAGFGAGYLSAFPESFFDRLEAGTGVWAPYYTIHKIMAGLVEQHRLTGSGQALDVVLGQAAWVDRRTEPLSYEQMQRVLETEFGGMNDVFADLHALTGDAKWLAVAERFTHARVFDPLARNQDRLAGLHANTQIPKMVGALRLWEEGLPDRYRTIAENFWQTVTDHHTYVIGGNSNGEGFHEPDVIAGQLSNNTCENCNSYNMLKLTRLLHFRTPRRTDLLDYYERTLFNQMLGEQDPDSAHGFNIYYTGLGPGAFKQQPSFMGTDPDAYSTDYDNFSCDHGTGMETQAKFADTVYSHDRHRLLVNLFIPSQVNWRERSITWRQTTSFPDRSSTVLTVTAGRSGHQLLVRIPSWAAGARATLNGRALPDRPEPGSWLTLDREWRAGDRVEVSLPMRTVVEPTPDDPDVQAVLHGPVVLAGAYGDRATPWLPRLDTGSVRQESQEPLRFTARADGEDVSLMPISRVHHQHYSVYWQTGEPPPAPPEFAAWHRFDETSGSTAADATGNGKAAQLVGGAAWTAAGADGGAVALDGTDGYVHLADDLLSGAAVYTLATWVRLDGQPGVWSRVFDLGTGVTANMFLTPLSGDGTLRYAITAGGAGAEQRIDAAPLPTDRWVHVAVTYGGGTAVLYVDGQEVGRNAQVTVEPRYFGHHIRAGYLGRSQYADPFLRGAVDDFRVYGKTLTAEEVTALAQAWVTPPRRVRWTGEDAEPPRPHPDRQKQGEPQK</sequence>
<gene>
    <name evidence="5" type="ORF">SAMN02787118_10536</name>
</gene>
<dbReference type="SMART" id="SM00560">
    <property type="entry name" value="LamGL"/>
    <property type="match status" value="1"/>
</dbReference>
<dbReference type="InterPro" id="IPR012878">
    <property type="entry name" value="Beta-AFase-like_GH127_cat"/>
</dbReference>
<dbReference type="Pfam" id="PF07944">
    <property type="entry name" value="Beta-AFase-like_GH127_cat"/>
    <property type="match status" value="1"/>
</dbReference>
<proteinExistence type="predicted"/>
<dbReference type="PANTHER" id="PTHR31151:SF0">
    <property type="entry name" value="PROLINE-TRNA LIGASE (DUF1680)"/>
    <property type="match status" value="1"/>
</dbReference>
<dbReference type="EMBL" id="FONR01000005">
    <property type="protein sequence ID" value="SFF26988.1"/>
    <property type="molecule type" value="Genomic_DNA"/>
</dbReference>